<gene>
    <name evidence="1" type="ORF">BUZ57_02050</name>
</gene>
<evidence type="ECO:0000313" key="1">
    <source>
        <dbReference type="EMBL" id="RIO47290.1"/>
    </source>
</evidence>
<sequence>MNEMIWDIKCNDLDRVSLNIGHYTSIYNEHDTKEEDILQVINDYFQKRNSNKNEVIIFDDMNQETVSYASYQSWILNHELVEREHGLASNAILTKKILRNLGNHIEIGSYFNSINALHEDVLSLIKNELPICIKKFDFKAFIKLLEFHYEICEDYDRLIVRLEKILPILVEEMNAISGQKTLLIYFYPEANLSPKEQVRFRKCLENLAVPIIVLTGSMHFLSNELEHNNYLRNGEQMLTSGFINQLCWDAPLNFNETDIKQSLNKFVHLYQEKLELLPTVTNYKLGDIMLFEPIDLYVGITYLNHIGQCFELDIKYDLLNMPLQKYIKSFEKS</sequence>
<comment type="caution">
    <text evidence="1">The sequence shown here is derived from an EMBL/GenBank/DDBJ whole genome shotgun (WGS) entry which is preliminary data.</text>
</comment>
<evidence type="ECO:0000313" key="2">
    <source>
        <dbReference type="Proteomes" id="UP000285625"/>
    </source>
</evidence>
<name>A0A418JLK3_STAHY</name>
<organism evidence="1 2">
    <name type="scientific">Staphylococcus hyicus</name>
    <dbReference type="NCBI Taxonomy" id="1284"/>
    <lineage>
        <taxon>Bacteria</taxon>
        <taxon>Bacillati</taxon>
        <taxon>Bacillota</taxon>
        <taxon>Bacilli</taxon>
        <taxon>Bacillales</taxon>
        <taxon>Staphylococcaceae</taxon>
        <taxon>Staphylococcus</taxon>
    </lineage>
</organism>
<dbReference type="Proteomes" id="UP000285625">
    <property type="component" value="Unassembled WGS sequence"/>
</dbReference>
<dbReference type="EMBL" id="QXVO01000004">
    <property type="protein sequence ID" value="RIO47290.1"/>
    <property type="molecule type" value="Genomic_DNA"/>
</dbReference>
<proteinExistence type="predicted"/>
<reference evidence="1 2" key="1">
    <citation type="journal article" date="2016" name="Front. Microbiol.">
        <title>Comprehensive Phylogenetic Analysis of Bovine Non-aureus Staphylococci Species Based on Whole-Genome Sequencing.</title>
        <authorList>
            <person name="Naushad S."/>
            <person name="Barkema H.W."/>
            <person name="Luby C."/>
            <person name="Condas L.A."/>
            <person name="Nobrega D.B."/>
            <person name="Carson D.A."/>
            <person name="De Buck J."/>
        </authorList>
    </citation>
    <scope>NUCLEOTIDE SEQUENCE [LARGE SCALE GENOMIC DNA]</scope>
    <source>
        <strain evidence="1 2">SNUC 5959</strain>
    </source>
</reference>
<dbReference type="AlphaFoldDB" id="A0A418JLK3"/>
<dbReference type="STRING" id="1284.SHYC_00980"/>
<protein>
    <submittedName>
        <fullName evidence="1">Uncharacterized protein</fullName>
    </submittedName>
</protein>
<dbReference type="RefSeq" id="WP_119635088.1">
    <property type="nucleotide sequence ID" value="NZ_QXVO01000004.1"/>
</dbReference>
<accession>A0A418JLK3</accession>